<proteinExistence type="predicted"/>
<comment type="caution">
    <text evidence="3">The sequence shown here is derived from an EMBL/GenBank/DDBJ whole genome shotgun (WGS) entry which is preliminary data.</text>
</comment>
<dbReference type="CDD" id="cd03046">
    <property type="entry name" value="GST_N_GTT1_like"/>
    <property type="match status" value="1"/>
</dbReference>
<dbReference type="InterPro" id="IPR036282">
    <property type="entry name" value="Glutathione-S-Trfase_C_sf"/>
</dbReference>
<organism evidence="3 4">
    <name type="scientific">Microbulbifer taiwanensis</name>
    <dbReference type="NCBI Taxonomy" id="986746"/>
    <lineage>
        <taxon>Bacteria</taxon>
        <taxon>Pseudomonadati</taxon>
        <taxon>Pseudomonadota</taxon>
        <taxon>Gammaproteobacteria</taxon>
        <taxon>Cellvibrionales</taxon>
        <taxon>Microbulbiferaceae</taxon>
        <taxon>Microbulbifer</taxon>
    </lineage>
</organism>
<dbReference type="PANTHER" id="PTHR44051:SF21">
    <property type="entry name" value="GLUTATHIONE S-TRANSFERASE FAMILY PROTEIN"/>
    <property type="match status" value="1"/>
</dbReference>
<dbReference type="InterPro" id="IPR036249">
    <property type="entry name" value="Thioredoxin-like_sf"/>
</dbReference>
<dbReference type="Pfam" id="PF02798">
    <property type="entry name" value="GST_N"/>
    <property type="match status" value="1"/>
</dbReference>
<dbReference type="CDD" id="cd03207">
    <property type="entry name" value="GST_C_8"/>
    <property type="match status" value="1"/>
</dbReference>
<evidence type="ECO:0000259" key="1">
    <source>
        <dbReference type="PROSITE" id="PS50404"/>
    </source>
</evidence>
<dbReference type="SFLD" id="SFLDG01150">
    <property type="entry name" value="Main.1:_Beta-like"/>
    <property type="match status" value="1"/>
</dbReference>
<dbReference type="SUPFAM" id="SSF52833">
    <property type="entry name" value="Thioredoxin-like"/>
    <property type="match status" value="1"/>
</dbReference>
<evidence type="ECO:0000259" key="2">
    <source>
        <dbReference type="PROSITE" id="PS50405"/>
    </source>
</evidence>
<reference evidence="4" key="1">
    <citation type="journal article" date="2019" name="Int. J. Syst. Evol. Microbiol.">
        <title>The Global Catalogue of Microorganisms (GCM) 10K type strain sequencing project: providing services to taxonomists for standard genome sequencing and annotation.</title>
        <authorList>
            <consortium name="The Broad Institute Genomics Platform"/>
            <consortium name="The Broad Institute Genome Sequencing Center for Infectious Disease"/>
            <person name="Wu L."/>
            <person name="Ma J."/>
        </authorList>
    </citation>
    <scope>NUCLEOTIDE SEQUENCE [LARGE SCALE GENOMIC DNA]</scope>
    <source>
        <strain evidence="4">CGMCC 1.13718</strain>
    </source>
</reference>
<evidence type="ECO:0000313" key="3">
    <source>
        <dbReference type="EMBL" id="MFC6633344.1"/>
    </source>
</evidence>
<evidence type="ECO:0000313" key="4">
    <source>
        <dbReference type="Proteomes" id="UP001596425"/>
    </source>
</evidence>
<name>A0ABW1YKU3_9GAMM</name>
<dbReference type="InterPro" id="IPR004045">
    <property type="entry name" value="Glutathione_S-Trfase_N"/>
</dbReference>
<dbReference type="PROSITE" id="PS50404">
    <property type="entry name" value="GST_NTER"/>
    <property type="match status" value="1"/>
</dbReference>
<keyword evidence="4" id="KW-1185">Reference proteome</keyword>
<dbReference type="InterPro" id="IPR010987">
    <property type="entry name" value="Glutathione-S-Trfase_C-like"/>
</dbReference>
<dbReference type="Gene3D" id="1.20.1050.10">
    <property type="match status" value="1"/>
</dbReference>
<dbReference type="PANTHER" id="PTHR44051">
    <property type="entry name" value="GLUTATHIONE S-TRANSFERASE-RELATED"/>
    <property type="match status" value="1"/>
</dbReference>
<dbReference type="Gene3D" id="3.40.30.10">
    <property type="entry name" value="Glutaredoxin"/>
    <property type="match status" value="1"/>
</dbReference>
<dbReference type="InterPro" id="IPR040079">
    <property type="entry name" value="Glutathione_S-Trfase"/>
</dbReference>
<dbReference type="PROSITE" id="PS50405">
    <property type="entry name" value="GST_CTER"/>
    <property type="match status" value="1"/>
</dbReference>
<feature type="domain" description="GST C-terminal" evidence="2">
    <location>
        <begin position="86"/>
        <end position="204"/>
    </location>
</feature>
<dbReference type="SFLD" id="SFLDG00358">
    <property type="entry name" value="Main_(cytGST)"/>
    <property type="match status" value="1"/>
</dbReference>
<gene>
    <name evidence="3" type="ORF">ACFQBM_08640</name>
</gene>
<dbReference type="SFLD" id="SFLDS00019">
    <property type="entry name" value="Glutathione_Transferase_(cytos"/>
    <property type="match status" value="1"/>
</dbReference>
<dbReference type="EMBL" id="JBHSVR010000001">
    <property type="protein sequence ID" value="MFC6633344.1"/>
    <property type="molecule type" value="Genomic_DNA"/>
</dbReference>
<dbReference type="RefSeq" id="WP_193189177.1">
    <property type="nucleotide sequence ID" value="NZ_JACZFR010000001.1"/>
</dbReference>
<sequence>MQDEVILYTNPQSRGRIARWILEEVNASYRAEILEFGGSMKAPAYLKINPMGKVPAIVHRDQVVTEGAAICAYLAEAFPQAGLAPLPDERASYYRWLFFTAGPLEAAISDVKILGVEADAQKQRSLGYGSYATALDSLSSWLVDHAYVTGERFTAADVYVGSQIAWGLEFGTIEKRAEFIDYAQRVTARDAYRRAMEKDDALEVTA</sequence>
<feature type="domain" description="GST N-terminal" evidence="1">
    <location>
        <begin position="2"/>
        <end position="82"/>
    </location>
</feature>
<protein>
    <submittedName>
        <fullName evidence="3">Glutathione S-transferase family protein</fullName>
    </submittedName>
</protein>
<dbReference type="Proteomes" id="UP001596425">
    <property type="component" value="Unassembled WGS sequence"/>
</dbReference>
<accession>A0ABW1YKU3</accession>
<dbReference type="SUPFAM" id="SSF47616">
    <property type="entry name" value="GST C-terminal domain-like"/>
    <property type="match status" value="1"/>
</dbReference>